<name>A0A226DU78_FOLCA</name>
<evidence type="ECO:0000313" key="3">
    <source>
        <dbReference type="Proteomes" id="UP000198287"/>
    </source>
</evidence>
<gene>
    <name evidence="2" type="ORF">Fcan01_16300</name>
</gene>
<evidence type="ECO:0000313" key="2">
    <source>
        <dbReference type="EMBL" id="OXA49042.1"/>
    </source>
</evidence>
<reference evidence="2 3" key="1">
    <citation type="submission" date="2015-12" db="EMBL/GenBank/DDBJ databases">
        <title>The genome of Folsomia candida.</title>
        <authorList>
            <person name="Faddeeva A."/>
            <person name="Derks M.F."/>
            <person name="Anvar Y."/>
            <person name="Smit S."/>
            <person name="Van Straalen N."/>
            <person name="Roelofs D."/>
        </authorList>
    </citation>
    <scope>NUCLEOTIDE SEQUENCE [LARGE SCALE GENOMIC DNA]</scope>
    <source>
        <strain evidence="2 3">VU population</strain>
        <tissue evidence="2">Whole body</tissue>
    </source>
</reference>
<accession>A0A226DU78</accession>
<sequence length="312" mass="36159">MITKIAIKLFGLRIRVNEIISSSPIAWNFAKNRLQRADRRRLCGAYFWAVVLLIYTLLEISLLLPKLKQSNSSDRNTLFLLVDILHSGINQIATIISFLFILKRDAMISWFNGMLDLDDLLQRRLTHVIPTSHKLIKLNKILHILVPAMWNFSMFTGMLPGFGLLLFEEIEPTHRFLEALFAIKPKMELKFLPLSLIFVCFLLNVITPLSIIILSLFIYLWSAFVWLVMITPTVDAPVVQENGEKIENTKVESETSGDFNPPGCTKFRHHLRKNWPALNPRSGERLHFVKFVDLSDQLNWNWRVLFSSWIKA</sequence>
<feature type="transmembrane region" description="Helical" evidence="1">
    <location>
        <begin position="84"/>
        <end position="102"/>
    </location>
</feature>
<comment type="caution">
    <text evidence="2">The sequence shown here is derived from an EMBL/GenBank/DDBJ whole genome shotgun (WGS) entry which is preliminary data.</text>
</comment>
<proteinExistence type="predicted"/>
<dbReference type="AlphaFoldDB" id="A0A226DU78"/>
<keyword evidence="1" id="KW-0472">Membrane</keyword>
<feature type="transmembrane region" description="Helical" evidence="1">
    <location>
        <begin position="43"/>
        <end position="64"/>
    </location>
</feature>
<keyword evidence="3" id="KW-1185">Reference proteome</keyword>
<dbReference type="EMBL" id="LNIX01000011">
    <property type="protein sequence ID" value="OXA49042.1"/>
    <property type="molecule type" value="Genomic_DNA"/>
</dbReference>
<feature type="transmembrane region" description="Helical" evidence="1">
    <location>
        <begin position="194"/>
        <end position="221"/>
    </location>
</feature>
<feature type="transmembrane region" description="Helical" evidence="1">
    <location>
        <begin position="144"/>
        <end position="167"/>
    </location>
</feature>
<organism evidence="2 3">
    <name type="scientific">Folsomia candida</name>
    <name type="common">Springtail</name>
    <dbReference type="NCBI Taxonomy" id="158441"/>
    <lineage>
        <taxon>Eukaryota</taxon>
        <taxon>Metazoa</taxon>
        <taxon>Ecdysozoa</taxon>
        <taxon>Arthropoda</taxon>
        <taxon>Hexapoda</taxon>
        <taxon>Collembola</taxon>
        <taxon>Entomobryomorpha</taxon>
        <taxon>Isotomoidea</taxon>
        <taxon>Isotomidae</taxon>
        <taxon>Proisotominae</taxon>
        <taxon>Folsomia</taxon>
    </lineage>
</organism>
<keyword evidence="1" id="KW-0812">Transmembrane</keyword>
<dbReference type="Proteomes" id="UP000198287">
    <property type="component" value="Unassembled WGS sequence"/>
</dbReference>
<protein>
    <submittedName>
        <fullName evidence="2">Uncharacterized protein</fullName>
    </submittedName>
</protein>
<keyword evidence="1" id="KW-1133">Transmembrane helix</keyword>
<evidence type="ECO:0000256" key="1">
    <source>
        <dbReference type="SAM" id="Phobius"/>
    </source>
</evidence>